<evidence type="ECO:0000256" key="4">
    <source>
        <dbReference type="ARBA" id="ARBA00022842"/>
    </source>
</evidence>
<keyword evidence="4" id="KW-0460">Magnesium</keyword>
<dbReference type="InterPro" id="IPR041705">
    <property type="entry name" value="PIN_Sll0205"/>
</dbReference>
<dbReference type="PANTHER" id="PTHR36173">
    <property type="entry name" value="RIBONUCLEASE VAPC16-RELATED"/>
    <property type="match status" value="1"/>
</dbReference>
<evidence type="ECO:0000259" key="5">
    <source>
        <dbReference type="Pfam" id="PF01850"/>
    </source>
</evidence>
<keyword evidence="1" id="KW-0540">Nuclease</keyword>
<keyword evidence="7" id="KW-1185">Reference proteome</keyword>
<name>A0ABS3AS91_9ACTN</name>
<accession>A0ABS3AS91</accession>
<proteinExistence type="predicted"/>
<evidence type="ECO:0000313" key="7">
    <source>
        <dbReference type="Proteomes" id="UP000724964"/>
    </source>
</evidence>
<organism evidence="6 7">
    <name type="scientific">Acidimicrobium ferrooxidans</name>
    <dbReference type="NCBI Taxonomy" id="53635"/>
    <lineage>
        <taxon>Bacteria</taxon>
        <taxon>Bacillati</taxon>
        <taxon>Actinomycetota</taxon>
        <taxon>Acidimicrobiia</taxon>
        <taxon>Acidimicrobiales</taxon>
        <taxon>Acidimicrobiaceae</taxon>
        <taxon>Acidimicrobium</taxon>
    </lineage>
</organism>
<keyword evidence="3" id="KW-0378">Hydrolase</keyword>
<dbReference type="CDD" id="cd09872">
    <property type="entry name" value="PIN_Sll0205-like"/>
    <property type="match status" value="1"/>
</dbReference>
<feature type="domain" description="PIN" evidence="5">
    <location>
        <begin position="2"/>
        <end position="114"/>
    </location>
</feature>
<evidence type="ECO:0000256" key="3">
    <source>
        <dbReference type="ARBA" id="ARBA00022801"/>
    </source>
</evidence>
<sequence>MDSHVVLWWLDDSNAMGPRCRDLIEQADEAFVSVVTPWELGIKRALGKLTMPDGLVDELESEGFVSLSITAAYAELAPALPPHHRDPFDRMLVAQAQLEALVLVTADKALATYDVELFDARS</sequence>
<reference evidence="6" key="1">
    <citation type="submission" date="2021-02" db="EMBL/GenBank/DDBJ databases">
        <title>Activity-based single-cell genomes from oceanic crustal fluid captures similar information to metagenomic and metatranscriptomic surveys with orders of magnitude less sampling.</title>
        <authorList>
            <person name="D'Angelo T.S."/>
            <person name="Orcutt B.N."/>
        </authorList>
    </citation>
    <scope>NUCLEOTIDE SEQUENCE [LARGE SCALE GENOMIC DNA]</scope>
    <source>
        <strain evidence="6">AH-315-J10</strain>
    </source>
</reference>
<evidence type="ECO:0000256" key="2">
    <source>
        <dbReference type="ARBA" id="ARBA00022723"/>
    </source>
</evidence>
<dbReference type="Proteomes" id="UP000724964">
    <property type="component" value="Unassembled WGS sequence"/>
</dbReference>
<gene>
    <name evidence="6" type="ORF">JYT35_00625</name>
</gene>
<dbReference type="EMBL" id="JAFIUH010000006">
    <property type="protein sequence ID" value="MBN4059602.1"/>
    <property type="molecule type" value="Genomic_DNA"/>
</dbReference>
<dbReference type="SUPFAM" id="SSF88723">
    <property type="entry name" value="PIN domain-like"/>
    <property type="match status" value="1"/>
</dbReference>
<dbReference type="InterPro" id="IPR029060">
    <property type="entry name" value="PIN-like_dom_sf"/>
</dbReference>
<dbReference type="Pfam" id="PF01850">
    <property type="entry name" value="PIN"/>
    <property type="match status" value="1"/>
</dbReference>
<keyword evidence="2" id="KW-0479">Metal-binding</keyword>
<evidence type="ECO:0000313" key="6">
    <source>
        <dbReference type="EMBL" id="MBN4059602.1"/>
    </source>
</evidence>
<dbReference type="InterPro" id="IPR052919">
    <property type="entry name" value="TA_system_RNase"/>
</dbReference>
<protein>
    <submittedName>
        <fullName evidence="6">Type II toxin-antitoxin system VapC family toxin</fullName>
    </submittedName>
</protein>
<dbReference type="InterPro" id="IPR002716">
    <property type="entry name" value="PIN_dom"/>
</dbReference>
<dbReference type="Gene3D" id="3.40.50.1010">
    <property type="entry name" value="5'-nuclease"/>
    <property type="match status" value="1"/>
</dbReference>
<evidence type="ECO:0000256" key="1">
    <source>
        <dbReference type="ARBA" id="ARBA00022722"/>
    </source>
</evidence>
<dbReference type="PANTHER" id="PTHR36173:SF2">
    <property type="entry name" value="RIBONUCLEASE VAPC16"/>
    <property type="match status" value="1"/>
</dbReference>
<comment type="caution">
    <text evidence="6">The sequence shown here is derived from an EMBL/GenBank/DDBJ whole genome shotgun (WGS) entry which is preliminary data.</text>
</comment>